<comment type="caution">
    <text evidence="1">The sequence shown here is derived from an EMBL/GenBank/DDBJ whole genome shotgun (WGS) entry which is preliminary data.</text>
</comment>
<dbReference type="EMBL" id="JASBNA010000006">
    <property type="protein sequence ID" value="KAK7691082.1"/>
    <property type="molecule type" value="Genomic_DNA"/>
</dbReference>
<gene>
    <name evidence="1" type="ORF">QCA50_006185</name>
</gene>
<accession>A0AAW0GH44</accession>
<proteinExistence type="predicted"/>
<name>A0AAW0GH44_9APHY</name>
<sequence length="53" mass="5939">MDYYNYHVLHTRAMGSWLSADIKGIYARLLAEIGTGLSASNREHVSEAQSTRP</sequence>
<keyword evidence="2" id="KW-1185">Reference proteome</keyword>
<evidence type="ECO:0000313" key="2">
    <source>
        <dbReference type="Proteomes" id="UP001385951"/>
    </source>
</evidence>
<organism evidence="1 2">
    <name type="scientific">Cerrena zonata</name>
    <dbReference type="NCBI Taxonomy" id="2478898"/>
    <lineage>
        <taxon>Eukaryota</taxon>
        <taxon>Fungi</taxon>
        <taxon>Dikarya</taxon>
        <taxon>Basidiomycota</taxon>
        <taxon>Agaricomycotina</taxon>
        <taxon>Agaricomycetes</taxon>
        <taxon>Polyporales</taxon>
        <taxon>Cerrenaceae</taxon>
        <taxon>Cerrena</taxon>
    </lineage>
</organism>
<dbReference type="Proteomes" id="UP001385951">
    <property type="component" value="Unassembled WGS sequence"/>
</dbReference>
<dbReference type="AlphaFoldDB" id="A0AAW0GH44"/>
<protein>
    <submittedName>
        <fullName evidence="1">Uncharacterized protein</fullName>
    </submittedName>
</protein>
<evidence type="ECO:0000313" key="1">
    <source>
        <dbReference type="EMBL" id="KAK7691082.1"/>
    </source>
</evidence>
<reference evidence="1 2" key="1">
    <citation type="submission" date="2022-09" db="EMBL/GenBank/DDBJ databases">
        <authorList>
            <person name="Palmer J.M."/>
        </authorList>
    </citation>
    <scope>NUCLEOTIDE SEQUENCE [LARGE SCALE GENOMIC DNA]</scope>
    <source>
        <strain evidence="1 2">DSM 7382</strain>
    </source>
</reference>